<dbReference type="PANTHER" id="PTHR43037:SF5">
    <property type="entry name" value="FERULOYL ESTERASE"/>
    <property type="match status" value="1"/>
</dbReference>
<keyword evidence="2" id="KW-0378">Hydrolase</keyword>
<dbReference type="InterPro" id="IPR029058">
    <property type="entry name" value="AB_hydrolase_fold"/>
</dbReference>
<organism evidence="4 5">
    <name type="scientific">Sandarakinorhabdus cyanobacteriorum</name>
    <dbReference type="NCBI Taxonomy" id="1981098"/>
    <lineage>
        <taxon>Bacteria</taxon>
        <taxon>Pseudomonadati</taxon>
        <taxon>Pseudomonadota</taxon>
        <taxon>Alphaproteobacteria</taxon>
        <taxon>Sphingomonadales</taxon>
        <taxon>Sphingosinicellaceae</taxon>
        <taxon>Sandarakinorhabdus</taxon>
    </lineage>
</organism>
<dbReference type="InterPro" id="IPR050955">
    <property type="entry name" value="Plant_Biomass_Hydrol_Est"/>
</dbReference>
<sequence length="300" mass="32311">MLLVRAIAIFSALALAFHPAYAQNSREISVAVEGAQRRAVVVNDLGPGRNSPVVIVLHGGQGSADAQRERSGFDRLAVSEGFTVVYPEGTEWAPGRHAWNTGFLMRRQVGQANDIAYLDALIDLLIWDHGADPRKIFMTGGSNGAMMTLVYATQRAERLAAIAPVVGAMFSFDAKPSRPLPIMLINGGQDNEVPSEGGFSRNPLVSRNQAAPYKPLAETVQFWTAANHSLTPPVITRSGSVSTSVYRAAPNGAVTISVVDDVGGHGWPGTRGRRQGNNPIQSFDGAERVWEFFKTQSEMP</sequence>
<comment type="caution">
    <text evidence="4">The sequence shown here is derived from an EMBL/GenBank/DDBJ whole genome shotgun (WGS) entry which is preliminary data.</text>
</comment>
<dbReference type="Pfam" id="PF10503">
    <property type="entry name" value="Esterase_PHB"/>
    <property type="match status" value="1"/>
</dbReference>
<protein>
    <recommendedName>
        <fullName evidence="6">Polyhydroxybutyrate depolymerase</fullName>
    </recommendedName>
</protein>
<evidence type="ECO:0000313" key="5">
    <source>
        <dbReference type="Proteomes" id="UP000216991"/>
    </source>
</evidence>
<gene>
    <name evidence="4" type="ORF">CHU93_04890</name>
</gene>
<dbReference type="InterPro" id="IPR010126">
    <property type="entry name" value="Esterase_phb"/>
</dbReference>
<feature type="signal peptide" evidence="3">
    <location>
        <begin position="1"/>
        <end position="22"/>
    </location>
</feature>
<evidence type="ECO:0000256" key="2">
    <source>
        <dbReference type="ARBA" id="ARBA00022801"/>
    </source>
</evidence>
<dbReference type="RefSeq" id="WP_094473034.1">
    <property type="nucleotide sequence ID" value="NZ_NOXT01000090.1"/>
</dbReference>
<name>A0A255YPI4_9SPHN</name>
<dbReference type="OrthoDB" id="9764953at2"/>
<dbReference type="EMBL" id="NOXT01000090">
    <property type="protein sequence ID" value="OYQ31152.1"/>
    <property type="molecule type" value="Genomic_DNA"/>
</dbReference>
<evidence type="ECO:0000256" key="1">
    <source>
        <dbReference type="ARBA" id="ARBA00022729"/>
    </source>
</evidence>
<dbReference type="PANTHER" id="PTHR43037">
    <property type="entry name" value="UNNAMED PRODUCT-RELATED"/>
    <property type="match status" value="1"/>
</dbReference>
<dbReference type="SUPFAM" id="SSF53474">
    <property type="entry name" value="alpha/beta-Hydrolases"/>
    <property type="match status" value="1"/>
</dbReference>
<dbReference type="Proteomes" id="UP000216991">
    <property type="component" value="Unassembled WGS sequence"/>
</dbReference>
<feature type="chain" id="PRO_5012648943" description="Polyhydroxybutyrate depolymerase" evidence="3">
    <location>
        <begin position="23"/>
        <end position="300"/>
    </location>
</feature>
<keyword evidence="5" id="KW-1185">Reference proteome</keyword>
<dbReference type="GO" id="GO:0005576">
    <property type="term" value="C:extracellular region"/>
    <property type="evidence" value="ECO:0007669"/>
    <property type="project" value="InterPro"/>
</dbReference>
<evidence type="ECO:0000313" key="4">
    <source>
        <dbReference type="EMBL" id="OYQ31152.1"/>
    </source>
</evidence>
<evidence type="ECO:0008006" key="6">
    <source>
        <dbReference type="Google" id="ProtNLM"/>
    </source>
</evidence>
<dbReference type="AlphaFoldDB" id="A0A255YPI4"/>
<dbReference type="GO" id="GO:0016787">
    <property type="term" value="F:hydrolase activity"/>
    <property type="evidence" value="ECO:0007669"/>
    <property type="project" value="UniProtKB-KW"/>
</dbReference>
<proteinExistence type="predicted"/>
<dbReference type="Gene3D" id="3.40.50.1820">
    <property type="entry name" value="alpha/beta hydrolase"/>
    <property type="match status" value="1"/>
</dbReference>
<reference evidence="4 5" key="1">
    <citation type="submission" date="2017-07" db="EMBL/GenBank/DDBJ databases">
        <title>Sandarakinorhabdus cyanobacteriorum sp. nov., a novel bacterium isolated from cyanobacterial aggregates in a eutrophic lake.</title>
        <authorList>
            <person name="Cai H."/>
        </authorList>
    </citation>
    <scope>NUCLEOTIDE SEQUENCE [LARGE SCALE GENOMIC DNA]</scope>
    <source>
        <strain evidence="4 5">TH057</strain>
    </source>
</reference>
<accession>A0A255YPI4</accession>
<evidence type="ECO:0000256" key="3">
    <source>
        <dbReference type="SAM" id="SignalP"/>
    </source>
</evidence>
<keyword evidence="1 3" id="KW-0732">Signal</keyword>